<name>A0A0B7N042_9FUNG</name>
<evidence type="ECO:0000256" key="8">
    <source>
        <dbReference type="SAM" id="MobiDB-lite"/>
    </source>
</evidence>
<feature type="compositionally biased region" description="Polar residues" evidence="8">
    <location>
        <begin position="415"/>
        <end position="444"/>
    </location>
</feature>
<dbReference type="Gene3D" id="3.30.70.270">
    <property type="match status" value="2"/>
</dbReference>
<dbReference type="PROSITE" id="PS50878">
    <property type="entry name" value="RT_POL"/>
    <property type="match status" value="1"/>
</dbReference>
<proteinExistence type="predicted"/>
<feature type="region of interest" description="Disordered" evidence="8">
    <location>
        <begin position="534"/>
        <end position="554"/>
    </location>
</feature>
<feature type="region of interest" description="Disordered" evidence="8">
    <location>
        <begin position="385"/>
        <end position="459"/>
    </location>
</feature>
<dbReference type="Pfam" id="PF13975">
    <property type="entry name" value="gag-asp_proteas"/>
    <property type="match status" value="1"/>
</dbReference>
<dbReference type="GO" id="GO:0004519">
    <property type="term" value="F:endonuclease activity"/>
    <property type="evidence" value="ECO:0007669"/>
    <property type="project" value="UniProtKB-KW"/>
</dbReference>
<dbReference type="Proteomes" id="UP000054107">
    <property type="component" value="Unassembled WGS sequence"/>
</dbReference>
<dbReference type="Gene3D" id="3.10.10.10">
    <property type="entry name" value="HIV Type 1 Reverse Transcriptase, subunit A, domain 1"/>
    <property type="match status" value="1"/>
</dbReference>
<dbReference type="Pfam" id="PF17917">
    <property type="entry name" value="RT_RNaseH"/>
    <property type="match status" value="1"/>
</dbReference>
<dbReference type="FunFam" id="3.30.70.270:FF:000020">
    <property type="entry name" value="Transposon Tf2-6 polyprotein-like Protein"/>
    <property type="match status" value="1"/>
</dbReference>
<keyword evidence="7" id="KW-0695">RNA-directed DNA polymerase</keyword>
<dbReference type="Pfam" id="PF00078">
    <property type="entry name" value="RVT_1"/>
    <property type="match status" value="1"/>
</dbReference>
<evidence type="ECO:0000313" key="11">
    <source>
        <dbReference type="Proteomes" id="UP000054107"/>
    </source>
</evidence>
<dbReference type="InterPro" id="IPR000477">
    <property type="entry name" value="RT_dom"/>
</dbReference>
<feature type="compositionally biased region" description="Acidic residues" evidence="8">
    <location>
        <begin position="809"/>
        <end position="836"/>
    </location>
</feature>
<evidence type="ECO:0000256" key="4">
    <source>
        <dbReference type="ARBA" id="ARBA00022722"/>
    </source>
</evidence>
<feature type="domain" description="Reverse transcriptase" evidence="9">
    <location>
        <begin position="1104"/>
        <end position="1285"/>
    </location>
</feature>
<dbReference type="GO" id="GO:0003964">
    <property type="term" value="F:RNA-directed DNA polymerase activity"/>
    <property type="evidence" value="ECO:0007669"/>
    <property type="project" value="UniProtKB-KW"/>
</dbReference>
<dbReference type="OrthoDB" id="2275032at2759"/>
<evidence type="ECO:0000256" key="6">
    <source>
        <dbReference type="ARBA" id="ARBA00022801"/>
    </source>
</evidence>
<feature type="compositionally biased region" description="Polar residues" evidence="8">
    <location>
        <begin position="534"/>
        <end position="545"/>
    </location>
</feature>
<feature type="region of interest" description="Disordered" evidence="8">
    <location>
        <begin position="804"/>
        <end position="839"/>
    </location>
</feature>
<dbReference type="SUPFAM" id="SSF50630">
    <property type="entry name" value="Acid proteases"/>
    <property type="match status" value="1"/>
</dbReference>
<dbReference type="STRING" id="35722.A0A0B7N042"/>
<dbReference type="InterPro" id="IPR050951">
    <property type="entry name" value="Retrovirus_Pol_polyprotein"/>
</dbReference>
<sequence>MSLTETTVLATTSAMDTNRWGSFGKPKIIEFYGFEGEDFRHFMHLLESFFALNGITHDARKVAILRAQLRRVAAVYFDNTLKERNVSLAKLSYTEAIAILQDHFVSEAVIECYQNAFDEMTQSQHESPSEFLSRLYEAADLANITDEKFIFSRFKTGLLQDIKIFCKEMSATQFQDWIKHGNAWWNAHSKTAINLVDNPFDSALKVSKLSPVTVKRGNGEALISNYGDNRKPKEAYASVESPTIADLSAKMEALDLHSLIPTWGDKGKAEKAIQGTASNSSQSDNGILKAFIKNVVQQELLSNNEKANYGYRKPKSYRRENKYGRYDTNDNWHFNPSVPDYGYDNYSYEQNRNMNMFPANNNFSASNAGYNDPFFVHNNGYYATPKRFQPGGPSNRNPDYNNSRSNYNYRPDNNASYRNNQGDYNYRQDNSGYNHNLAGNQGSYDNNYDQQRNQNYNNQGNRGFQQFKKLNTAIAEQVQDGQLPATNEKPINQQSLSTLETVDLNAARLSKPPEVSKAKPLTKDIKPKKISKNTKPIQKNKQVITQEPALDTEPSSMDVEADLPIFQPPVITQPYTPKLANKTITRVPLSEKISFDVKDILNKKADIDIKDLLVAVPALKRDLIKAIKEETTKSSNKLMLTYFEDDDVDTTAIYTDFYVNNVKVKTMLDTGSAKTCMPKHLADKLGLRIDAASTSVFTLGNGTKQASLGLIYDVPLSIGGKLVIPGAVEVLPACPANLIIGNNWLKRAKAKLNLEDRKIKVEYKGTTVHTNFSYTRTNDVKITNSKNNNYELVQTFDQNFEKKRPSIIETEDIDDESETGEGDDEDRNPTDSEDDNTSLYSFDSEDNMLMMLEDNYQEYKPTYGKLIMKKDPLNPGMFVLAVKNHGFYVPPYTTSHYEVNFHHMVDNNLDPSQFHIVCDITNDKLNDLGSVWQPSSSYISQDNTLKSLFFFLVNNTSAPIEFRPHEHIGQIEIIYEKDIMEFNGYNIKTKKRHDAQFHFELFCNREEEEPNIKCEEVDLQQYEDRIKSKIDISNVPSEVKEGFLSLLYQYDHLFDWNNDKIGNIDVLEHTIRLKADAVPKRVRPYRLSPLETESLKKELDKLLKLGIIERAEYSDWASPLLLVKKSDGTYRVVADFRYLNSQSQVLNYPLNNIDDLLDTLSKAHWMSSYDLRSGFFQARLSKESIPLTNVVCKLGSFAFTRLPQGIASSPGIFSEMMERCFHELINDCLCLYLDDVTTYTNSKDVMIHLNDIKRTFQCMSDHGIVLNPKKCHFFKEEILFLGYIVTRDSIKPNPKTIEKVKDFPLPKTLKELRSFLGLASYYRRFVPNFAKIARPLHNQLQTTKRIPWDDAATKAFYELKEKLTTPPILLAKPDFEREFLVLTDASIEGCGAILSQRDDNGLEHPIIYSSRALHGSEKNYGISKLELLAVVWALQLYRPYLLGSRFQVTVISDHSSLDGLLKTKQPTGILARWIEILSEYNFKITYRPGRKNQGPDFLSRLGY</sequence>
<evidence type="ECO:0000256" key="7">
    <source>
        <dbReference type="ARBA" id="ARBA00022918"/>
    </source>
</evidence>
<dbReference type="CDD" id="cd01647">
    <property type="entry name" value="RT_LTR"/>
    <property type="match status" value="1"/>
</dbReference>
<evidence type="ECO:0000256" key="3">
    <source>
        <dbReference type="ARBA" id="ARBA00022695"/>
    </source>
</evidence>
<dbReference type="Gene3D" id="2.40.70.10">
    <property type="entry name" value="Acid Proteases"/>
    <property type="match status" value="1"/>
</dbReference>
<dbReference type="PANTHER" id="PTHR37984">
    <property type="entry name" value="PROTEIN CBG26694"/>
    <property type="match status" value="1"/>
</dbReference>
<dbReference type="EC" id="2.7.7.49" evidence="1"/>
<dbReference type="EMBL" id="LN720034">
    <property type="protein sequence ID" value="CEP08728.1"/>
    <property type="molecule type" value="Genomic_DNA"/>
</dbReference>
<gene>
    <name evidence="10" type="primary">PARPA_02080.1 scaffold 2572</name>
</gene>
<evidence type="ECO:0000256" key="5">
    <source>
        <dbReference type="ARBA" id="ARBA00022759"/>
    </source>
</evidence>
<dbReference type="SUPFAM" id="SSF56672">
    <property type="entry name" value="DNA/RNA polymerases"/>
    <property type="match status" value="1"/>
</dbReference>
<dbReference type="FunFam" id="3.10.20.370:FF:000001">
    <property type="entry name" value="Retrovirus-related Pol polyprotein from transposon 17.6-like protein"/>
    <property type="match status" value="1"/>
</dbReference>
<dbReference type="CDD" id="cd00303">
    <property type="entry name" value="retropepsin_like"/>
    <property type="match status" value="1"/>
</dbReference>
<keyword evidence="2" id="KW-0808">Transferase</keyword>
<evidence type="ECO:0000256" key="1">
    <source>
        <dbReference type="ARBA" id="ARBA00012493"/>
    </source>
</evidence>
<evidence type="ECO:0000256" key="2">
    <source>
        <dbReference type="ARBA" id="ARBA00022679"/>
    </source>
</evidence>
<protein>
    <recommendedName>
        <fullName evidence="1">RNA-directed DNA polymerase</fullName>
        <ecNumber evidence="1">2.7.7.49</ecNumber>
    </recommendedName>
</protein>
<keyword evidence="3" id="KW-0548">Nucleotidyltransferase</keyword>
<dbReference type="InterPro" id="IPR041373">
    <property type="entry name" value="RT_RNaseH"/>
</dbReference>
<dbReference type="CDD" id="cd09274">
    <property type="entry name" value="RNase_HI_RT_Ty3"/>
    <property type="match status" value="1"/>
</dbReference>
<dbReference type="InterPro" id="IPR043128">
    <property type="entry name" value="Rev_trsase/Diguanyl_cyclase"/>
</dbReference>
<accession>A0A0B7N042</accession>
<organism evidence="10 11">
    <name type="scientific">Parasitella parasitica</name>
    <dbReference type="NCBI Taxonomy" id="35722"/>
    <lineage>
        <taxon>Eukaryota</taxon>
        <taxon>Fungi</taxon>
        <taxon>Fungi incertae sedis</taxon>
        <taxon>Mucoromycota</taxon>
        <taxon>Mucoromycotina</taxon>
        <taxon>Mucoromycetes</taxon>
        <taxon>Mucorales</taxon>
        <taxon>Mucorineae</taxon>
        <taxon>Mucoraceae</taxon>
        <taxon>Parasitella</taxon>
    </lineage>
</organism>
<reference evidence="10 11" key="1">
    <citation type="submission" date="2014-09" db="EMBL/GenBank/DDBJ databases">
        <authorList>
            <person name="Ellenberger Sabrina"/>
        </authorList>
    </citation>
    <scope>NUCLEOTIDE SEQUENCE [LARGE SCALE GENOMIC DNA]</scope>
    <source>
        <strain evidence="10 11">CBS 412.66</strain>
    </source>
</reference>
<feature type="compositionally biased region" description="Low complexity" evidence="8">
    <location>
        <begin position="393"/>
        <end position="414"/>
    </location>
</feature>
<keyword evidence="5" id="KW-0255">Endonuclease</keyword>
<dbReference type="GO" id="GO:0016787">
    <property type="term" value="F:hydrolase activity"/>
    <property type="evidence" value="ECO:0007669"/>
    <property type="project" value="UniProtKB-KW"/>
</dbReference>
<evidence type="ECO:0000313" key="10">
    <source>
        <dbReference type="EMBL" id="CEP08728.1"/>
    </source>
</evidence>
<feature type="compositionally biased region" description="Low complexity" evidence="8">
    <location>
        <begin position="445"/>
        <end position="459"/>
    </location>
</feature>
<keyword evidence="6" id="KW-0378">Hydrolase</keyword>
<evidence type="ECO:0000259" key="9">
    <source>
        <dbReference type="PROSITE" id="PS50878"/>
    </source>
</evidence>
<keyword evidence="4" id="KW-0540">Nuclease</keyword>
<dbReference type="InterPro" id="IPR043502">
    <property type="entry name" value="DNA/RNA_pol_sf"/>
</dbReference>
<dbReference type="InterPro" id="IPR021109">
    <property type="entry name" value="Peptidase_aspartic_dom_sf"/>
</dbReference>
<dbReference type="PANTHER" id="PTHR37984:SF5">
    <property type="entry name" value="PROTEIN NYNRIN-LIKE"/>
    <property type="match status" value="1"/>
</dbReference>
<keyword evidence="11" id="KW-1185">Reference proteome</keyword>